<feature type="binding site" evidence="8">
    <location>
        <begin position="15"/>
        <end position="23"/>
    </location>
    <ligand>
        <name>ATP</name>
        <dbReference type="ChEBI" id="CHEBI:30616"/>
    </ligand>
</feature>
<evidence type="ECO:0000256" key="7">
    <source>
        <dbReference type="ARBA" id="ARBA00048478"/>
    </source>
</evidence>
<comment type="subcellular location">
    <subcellularLocation>
        <location evidence="8">Cytoplasm</location>
    </subcellularLocation>
</comment>
<organism evidence="10 11">
    <name type="scientific">Candidatus Thermochlorobacter aerophilus</name>
    <dbReference type="NCBI Taxonomy" id="1868324"/>
    <lineage>
        <taxon>Bacteria</taxon>
        <taxon>Pseudomonadati</taxon>
        <taxon>Chlorobiota</taxon>
        <taxon>Chlorobiia</taxon>
        <taxon>Chlorobiales</taxon>
        <taxon>Candidatus Thermochlorobacteriaceae</taxon>
        <taxon>Candidatus Thermochlorobacter</taxon>
    </lineage>
</organism>
<dbReference type="GO" id="GO:0036431">
    <property type="term" value="F:dCMP kinase activity"/>
    <property type="evidence" value="ECO:0007669"/>
    <property type="project" value="InterPro"/>
</dbReference>
<evidence type="ECO:0000256" key="5">
    <source>
        <dbReference type="ARBA" id="ARBA00022840"/>
    </source>
</evidence>
<keyword evidence="2 8" id="KW-0808">Transferase</keyword>
<dbReference type="AlphaFoldDB" id="A0A395LW82"/>
<dbReference type="NCBIfam" id="TIGR00017">
    <property type="entry name" value="cmk"/>
    <property type="match status" value="1"/>
</dbReference>
<evidence type="ECO:0000256" key="3">
    <source>
        <dbReference type="ARBA" id="ARBA00022741"/>
    </source>
</evidence>
<dbReference type="GO" id="GO:0005524">
    <property type="term" value="F:ATP binding"/>
    <property type="evidence" value="ECO:0007669"/>
    <property type="project" value="UniProtKB-UniRule"/>
</dbReference>
<dbReference type="GO" id="GO:0015949">
    <property type="term" value="P:nucleobase-containing small molecule interconversion"/>
    <property type="evidence" value="ECO:0007669"/>
    <property type="project" value="TreeGrafter"/>
</dbReference>
<evidence type="ECO:0000256" key="4">
    <source>
        <dbReference type="ARBA" id="ARBA00022777"/>
    </source>
</evidence>
<dbReference type="GO" id="GO:0005829">
    <property type="term" value="C:cytosol"/>
    <property type="evidence" value="ECO:0007669"/>
    <property type="project" value="TreeGrafter"/>
</dbReference>
<feature type="domain" description="Cytidylate kinase" evidence="9">
    <location>
        <begin position="11"/>
        <end position="225"/>
    </location>
</feature>
<comment type="caution">
    <text evidence="10">The sequence shown here is derived from an EMBL/GenBank/DDBJ whole genome shotgun (WGS) entry which is preliminary data.</text>
</comment>
<dbReference type="SUPFAM" id="SSF52540">
    <property type="entry name" value="P-loop containing nucleoside triphosphate hydrolases"/>
    <property type="match status" value="1"/>
</dbReference>
<dbReference type="CDD" id="cd02020">
    <property type="entry name" value="CMPK"/>
    <property type="match status" value="1"/>
</dbReference>
<dbReference type="InterPro" id="IPR003136">
    <property type="entry name" value="Cytidylate_kin"/>
</dbReference>
<dbReference type="GO" id="GO:0036430">
    <property type="term" value="F:CMP kinase activity"/>
    <property type="evidence" value="ECO:0007669"/>
    <property type="project" value="RHEA"/>
</dbReference>
<dbReference type="HAMAP" id="MF_00238">
    <property type="entry name" value="Cytidyl_kinase_type1"/>
    <property type="match status" value="1"/>
</dbReference>
<evidence type="ECO:0000259" key="9">
    <source>
        <dbReference type="Pfam" id="PF02224"/>
    </source>
</evidence>
<keyword evidence="4 8" id="KW-0418">Kinase</keyword>
<protein>
    <recommendedName>
        <fullName evidence="8">Cytidylate kinase</fullName>
        <shortName evidence="8">CK</shortName>
        <ecNumber evidence="8">2.7.4.25</ecNumber>
    </recommendedName>
    <alternativeName>
        <fullName evidence="8">Cytidine monophosphate kinase</fullName>
        <shortName evidence="8">CMP kinase</shortName>
    </alternativeName>
</protein>
<sequence length="234" mass="26292">MACTALKKIIIAIDGPAASGKSTTAKILARRLGYTYIDTGAMYRAITLKFLRSPFLEELFADDTRLKEFLDSTEVHLEGENVFLDRENVTDLIRSNEVSRWVSKVSSLKLVREKLAEYQRKIGAGKGVVMDGRDIGTVIFPDAELKIFMTASVKERARRRYEELLEKSATGKIDVSIAELEAEIAERDRADAEREIAPMRKAPDAIALDTSHLSIDEQVEFIYRHAMQHIGAQT</sequence>
<name>A0A395LW82_9BACT</name>
<evidence type="ECO:0000256" key="1">
    <source>
        <dbReference type="ARBA" id="ARBA00009427"/>
    </source>
</evidence>
<evidence type="ECO:0000313" key="10">
    <source>
        <dbReference type="EMBL" id="RFM22947.1"/>
    </source>
</evidence>
<evidence type="ECO:0000256" key="6">
    <source>
        <dbReference type="ARBA" id="ARBA00047615"/>
    </source>
</evidence>
<dbReference type="Proteomes" id="UP000266389">
    <property type="component" value="Unassembled WGS sequence"/>
</dbReference>
<comment type="catalytic activity">
    <reaction evidence="7 8">
        <text>CMP + ATP = CDP + ADP</text>
        <dbReference type="Rhea" id="RHEA:11600"/>
        <dbReference type="ChEBI" id="CHEBI:30616"/>
        <dbReference type="ChEBI" id="CHEBI:58069"/>
        <dbReference type="ChEBI" id="CHEBI:60377"/>
        <dbReference type="ChEBI" id="CHEBI:456216"/>
        <dbReference type="EC" id="2.7.4.25"/>
    </reaction>
</comment>
<keyword evidence="3 8" id="KW-0547">Nucleotide-binding</keyword>
<reference evidence="10 11" key="1">
    <citation type="journal article" date="2011" name="ISME J.">
        <title>Community ecology of hot spring cyanobacterial mats: predominant populations and their functional potential.</title>
        <authorList>
            <person name="Klatt C.G."/>
            <person name="Wood J.M."/>
            <person name="Rusch D.B."/>
            <person name="Bateson M.M."/>
            <person name="Hamamura N."/>
            <person name="Heidelberg J.F."/>
            <person name="Grossman A.R."/>
            <person name="Bhaya D."/>
            <person name="Cohan F.M."/>
            <person name="Kuhl M."/>
            <person name="Bryant D.A."/>
            <person name="Ward D.M."/>
        </authorList>
    </citation>
    <scope>NUCLEOTIDE SEQUENCE [LARGE SCALE GENOMIC DNA]</scope>
    <source>
        <strain evidence="10">OS</strain>
    </source>
</reference>
<evidence type="ECO:0000313" key="11">
    <source>
        <dbReference type="Proteomes" id="UP000266389"/>
    </source>
</evidence>
<keyword evidence="8" id="KW-0963">Cytoplasm</keyword>
<dbReference type="EMBL" id="PHFL01000071">
    <property type="protein sequence ID" value="RFM22947.1"/>
    <property type="molecule type" value="Genomic_DNA"/>
</dbReference>
<gene>
    <name evidence="8" type="primary">cmk</name>
    <name evidence="10" type="ORF">D0433_12940</name>
</gene>
<comment type="catalytic activity">
    <reaction evidence="6 8">
        <text>dCMP + ATP = dCDP + ADP</text>
        <dbReference type="Rhea" id="RHEA:25094"/>
        <dbReference type="ChEBI" id="CHEBI:30616"/>
        <dbReference type="ChEBI" id="CHEBI:57566"/>
        <dbReference type="ChEBI" id="CHEBI:58593"/>
        <dbReference type="ChEBI" id="CHEBI:456216"/>
        <dbReference type="EC" id="2.7.4.25"/>
    </reaction>
</comment>
<comment type="similarity">
    <text evidence="1 8">Belongs to the cytidylate kinase family. Type 1 subfamily.</text>
</comment>
<dbReference type="InterPro" id="IPR011994">
    <property type="entry name" value="Cytidylate_kinase_dom"/>
</dbReference>
<dbReference type="Gene3D" id="3.40.50.300">
    <property type="entry name" value="P-loop containing nucleotide triphosphate hydrolases"/>
    <property type="match status" value="1"/>
</dbReference>
<proteinExistence type="inferred from homology"/>
<evidence type="ECO:0000256" key="2">
    <source>
        <dbReference type="ARBA" id="ARBA00022679"/>
    </source>
</evidence>
<dbReference type="InterPro" id="IPR027417">
    <property type="entry name" value="P-loop_NTPase"/>
</dbReference>
<dbReference type="Pfam" id="PF02224">
    <property type="entry name" value="Cytidylate_kin"/>
    <property type="match status" value="1"/>
</dbReference>
<accession>A0A395LW82</accession>
<dbReference type="EC" id="2.7.4.25" evidence="8"/>
<dbReference type="PANTHER" id="PTHR21299">
    <property type="entry name" value="CYTIDYLATE KINASE/PANTOATE-BETA-ALANINE LIGASE"/>
    <property type="match status" value="1"/>
</dbReference>
<keyword evidence="5 8" id="KW-0067">ATP-binding</keyword>
<dbReference type="PANTHER" id="PTHR21299:SF2">
    <property type="entry name" value="CYTIDYLATE KINASE"/>
    <property type="match status" value="1"/>
</dbReference>
<evidence type="ECO:0000256" key="8">
    <source>
        <dbReference type="HAMAP-Rule" id="MF_00238"/>
    </source>
</evidence>
<dbReference type="GO" id="GO:0006220">
    <property type="term" value="P:pyrimidine nucleotide metabolic process"/>
    <property type="evidence" value="ECO:0007669"/>
    <property type="project" value="UniProtKB-UniRule"/>
</dbReference>